<dbReference type="EMBL" id="KZ825107">
    <property type="protein sequence ID" value="PYI23018.1"/>
    <property type="molecule type" value="Genomic_DNA"/>
</dbReference>
<keyword evidence="2" id="KW-1185">Reference proteome</keyword>
<evidence type="ECO:0000313" key="2">
    <source>
        <dbReference type="Proteomes" id="UP000249829"/>
    </source>
</evidence>
<dbReference type="AlphaFoldDB" id="A0A2V5HF80"/>
<gene>
    <name evidence="1" type="ORF">BO99DRAFT_399381</name>
</gene>
<evidence type="ECO:0000313" key="1">
    <source>
        <dbReference type="EMBL" id="PYI23018.1"/>
    </source>
</evidence>
<reference evidence="1 2" key="1">
    <citation type="submission" date="2018-02" db="EMBL/GenBank/DDBJ databases">
        <title>The genomes of Aspergillus section Nigri reveals drivers in fungal speciation.</title>
        <authorList>
            <consortium name="DOE Joint Genome Institute"/>
            <person name="Vesth T.C."/>
            <person name="Nybo J."/>
            <person name="Theobald S."/>
            <person name="Brandl J."/>
            <person name="Frisvad J.C."/>
            <person name="Nielsen K.F."/>
            <person name="Lyhne E.K."/>
            <person name="Kogle M.E."/>
            <person name="Kuo A."/>
            <person name="Riley R."/>
            <person name="Clum A."/>
            <person name="Nolan M."/>
            <person name="Lipzen A."/>
            <person name="Salamov A."/>
            <person name="Henrissat B."/>
            <person name="Wiebenga A."/>
            <person name="De vries R.P."/>
            <person name="Grigoriev I.V."/>
            <person name="Mortensen U.H."/>
            <person name="Andersen M.R."/>
            <person name="Baker S.E."/>
        </authorList>
    </citation>
    <scope>NUCLEOTIDE SEQUENCE [LARGE SCALE GENOMIC DNA]</scope>
    <source>
        <strain evidence="1 2">CBS 115571</strain>
    </source>
</reference>
<organism evidence="1 2">
    <name type="scientific">Aspergillus violaceofuscus (strain CBS 115571)</name>
    <dbReference type="NCBI Taxonomy" id="1450538"/>
    <lineage>
        <taxon>Eukaryota</taxon>
        <taxon>Fungi</taxon>
        <taxon>Dikarya</taxon>
        <taxon>Ascomycota</taxon>
        <taxon>Pezizomycotina</taxon>
        <taxon>Eurotiomycetes</taxon>
        <taxon>Eurotiomycetidae</taxon>
        <taxon>Eurotiales</taxon>
        <taxon>Aspergillaceae</taxon>
        <taxon>Aspergillus</taxon>
    </lineage>
</organism>
<protein>
    <submittedName>
        <fullName evidence="1">Uncharacterized protein</fullName>
    </submittedName>
</protein>
<name>A0A2V5HF80_ASPV1</name>
<proteinExistence type="predicted"/>
<sequence>MAGAEAAPWLRFNSSFYFGFLKSNRLLLPEASSGRVTIGSRRDSGPDWVSLILLVLQSSRLTAYEIGLDTKSEAFQHLSNAH</sequence>
<accession>A0A2V5HF80</accession>
<dbReference type="Proteomes" id="UP000249829">
    <property type="component" value="Unassembled WGS sequence"/>
</dbReference>